<sequence length="358" mass="38600">MKSNVSHAGFGARTTATEAGRAFAEEIRGKVILITGVSPKSIGEGLALALAAHSPSLLILASRTLSKIHAVAAGIHTSNPHVNVQEVVVDLSSLKSVREAAERCKKILEREGRGIDVLFNNAGINTSERRLTEEGVETQFATNHLGPFLLTALLLPFMKTGNRGARVVNTSSEAHRISPVRFSDVGSFPFQTKQTLTAPVPQINQTPGAKVEFDDQPRRGMPAGTLRGDGRYEPSVAYGQSKTANVLFAVGLNTRGVKSFAVMPGTIATDLAREMDEEAVKNLTQGDFDWKSIDEGAATLVVSGFDPRLSDEAGVYLDDCQMRRPSKWASDIDKAERLWALSEELVGEKFTKGKASRL</sequence>
<evidence type="ECO:0000256" key="2">
    <source>
        <dbReference type="ARBA" id="ARBA00023002"/>
    </source>
</evidence>
<accession>A0A2J6TQ64</accession>
<evidence type="ECO:0000313" key="3">
    <source>
        <dbReference type="EMBL" id="PMD65159.1"/>
    </source>
</evidence>
<gene>
    <name evidence="3" type="ORF">K444DRAFT_640807</name>
</gene>
<dbReference type="GO" id="GO:0016491">
    <property type="term" value="F:oxidoreductase activity"/>
    <property type="evidence" value="ECO:0007669"/>
    <property type="project" value="UniProtKB-KW"/>
</dbReference>
<evidence type="ECO:0000256" key="1">
    <source>
        <dbReference type="ARBA" id="ARBA00006484"/>
    </source>
</evidence>
<dbReference type="PANTHER" id="PTHR24320:SF283">
    <property type="entry name" value="RETINOL DEHYDROGENASE 11"/>
    <property type="match status" value="1"/>
</dbReference>
<dbReference type="InterPro" id="IPR002347">
    <property type="entry name" value="SDR_fam"/>
</dbReference>
<protein>
    <submittedName>
        <fullName evidence="3">NAD(P)-binding protein</fullName>
    </submittedName>
</protein>
<proteinExistence type="inferred from homology"/>
<dbReference type="Proteomes" id="UP000235371">
    <property type="component" value="Unassembled WGS sequence"/>
</dbReference>
<dbReference type="PANTHER" id="PTHR24320">
    <property type="entry name" value="RETINOL DEHYDROGENASE"/>
    <property type="match status" value="1"/>
</dbReference>
<dbReference type="AlphaFoldDB" id="A0A2J6TQ64"/>
<dbReference type="EMBL" id="KZ613747">
    <property type="protein sequence ID" value="PMD65159.1"/>
    <property type="molecule type" value="Genomic_DNA"/>
</dbReference>
<organism evidence="3 4">
    <name type="scientific">Hyaloscypha bicolor E</name>
    <dbReference type="NCBI Taxonomy" id="1095630"/>
    <lineage>
        <taxon>Eukaryota</taxon>
        <taxon>Fungi</taxon>
        <taxon>Dikarya</taxon>
        <taxon>Ascomycota</taxon>
        <taxon>Pezizomycotina</taxon>
        <taxon>Leotiomycetes</taxon>
        <taxon>Helotiales</taxon>
        <taxon>Hyaloscyphaceae</taxon>
        <taxon>Hyaloscypha</taxon>
        <taxon>Hyaloscypha bicolor</taxon>
    </lineage>
</organism>
<comment type="similarity">
    <text evidence="1">Belongs to the short-chain dehydrogenases/reductases (SDR) family.</text>
</comment>
<dbReference type="InParanoid" id="A0A2J6TQ64"/>
<keyword evidence="2" id="KW-0560">Oxidoreductase</keyword>
<dbReference type="Gene3D" id="3.40.50.720">
    <property type="entry name" value="NAD(P)-binding Rossmann-like Domain"/>
    <property type="match status" value="1"/>
</dbReference>
<name>A0A2J6TQ64_9HELO</name>
<keyword evidence="4" id="KW-1185">Reference proteome</keyword>
<dbReference type="RefSeq" id="XP_024742063.1">
    <property type="nucleotide sequence ID" value="XM_024884535.1"/>
</dbReference>
<dbReference type="SUPFAM" id="SSF51735">
    <property type="entry name" value="NAD(P)-binding Rossmann-fold domains"/>
    <property type="match status" value="1"/>
</dbReference>
<dbReference type="PRINTS" id="PR00081">
    <property type="entry name" value="GDHRDH"/>
</dbReference>
<reference evidence="3 4" key="1">
    <citation type="submission" date="2016-04" db="EMBL/GenBank/DDBJ databases">
        <title>A degradative enzymes factory behind the ericoid mycorrhizal symbiosis.</title>
        <authorList>
            <consortium name="DOE Joint Genome Institute"/>
            <person name="Martino E."/>
            <person name="Morin E."/>
            <person name="Grelet G."/>
            <person name="Kuo A."/>
            <person name="Kohler A."/>
            <person name="Daghino S."/>
            <person name="Barry K."/>
            <person name="Choi C."/>
            <person name="Cichocki N."/>
            <person name="Clum A."/>
            <person name="Copeland A."/>
            <person name="Hainaut M."/>
            <person name="Haridas S."/>
            <person name="Labutti K."/>
            <person name="Lindquist E."/>
            <person name="Lipzen A."/>
            <person name="Khouja H.-R."/>
            <person name="Murat C."/>
            <person name="Ohm R."/>
            <person name="Olson A."/>
            <person name="Spatafora J."/>
            <person name="Veneault-Fourrey C."/>
            <person name="Henrissat B."/>
            <person name="Grigoriev I."/>
            <person name="Martin F."/>
            <person name="Perotto S."/>
        </authorList>
    </citation>
    <scope>NUCLEOTIDE SEQUENCE [LARGE SCALE GENOMIC DNA]</scope>
    <source>
        <strain evidence="3 4">E</strain>
    </source>
</reference>
<dbReference type="Pfam" id="PF00106">
    <property type="entry name" value="adh_short"/>
    <property type="match status" value="1"/>
</dbReference>
<dbReference type="InterPro" id="IPR036291">
    <property type="entry name" value="NAD(P)-bd_dom_sf"/>
</dbReference>
<dbReference type="STRING" id="1095630.A0A2J6TQ64"/>
<evidence type="ECO:0000313" key="4">
    <source>
        <dbReference type="Proteomes" id="UP000235371"/>
    </source>
</evidence>
<dbReference type="OrthoDB" id="191139at2759"/>
<dbReference type="GeneID" id="36592612"/>